<keyword evidence="1" id="KW-0813">Transport</keyword>
<dbReference type="eggNOG" id="COG3842">
    <property type="taxonomic scope" value="Bacteria"/>
</dbReference>
<comment type="caution">
    <text evidence="5">The sequence shown here is derived from an EMBL/GenBank/DDBJ whole genome shotgun (WGS) entry which is preliminary data.</text>
</comment>
<dbReference type="InterPro" id="IPR017871">
    <property type="entry name" value="ABC_transporter-like_CS"/>
</dbReference>
<evidence type="ECO:0000256" key="3">
    <source>
        <dbReference type="ARBA" id="ARBA00022840"/>
    </source>
</evidence>
<dbReference type="PROSITE" id="PS00211">
    <property type="entry name" value="ABC_TRANSPORTER_1"/>
    <property type="match status" value="1"/>
</dbReference>
<protein>
    <submittedName>
        <fullName evidence="5">ABC transporter, ATP-binding protein</fullName>
    </submittedName>
</protein>
<dbReference type="Proteomes" id="UP000004594">
    <property type="component" value="Unassembled WGS sequence"/>
</dbReference>
<dbReference type="PANTHER" id="PTHR42781">
    <property type="entry name" value="SPERMIDINE/PUTRESCINE IMPORT ATP-BINDING PROTEIN POTA"/>
    <property type="match status" value="1"/>
</dbReference>
<dbReference type="Gene3D" id="3.40.50.300">
    <property type="entry name" value="P-loop containing nucleotide triphosphate hydrolases"/>
    <property type="match status" value="1"/>
</dbReference>
<dbReference type="AlphaFoldDB" id="E4L751"/>
<dbReference type="InterPro" id="IPR013611">
    <property type="entry name" value="Transp-assoc_OB_typ2"/>
</dbReference>
<dbReference type="GO" id="GO:0043190">
    <property type="term" value="C:ATP-binding cassette (ABC) transporter complex"/>
    <property type="evidence" value="ECO:0007669"/>
    <property type="project" value="InterPro"/>
</dbReference>
<evidence type="ECO:0000256" key="1">
    <source>
        <dbReference type="ARBA" id="ARBA00022448"/>
    </source>
</evidence>
<dbReference type="InterPro" id="IPR008995">
    <property type="entry name" value="Mo/tungstate-bd_C_term_dom"/>
</dbReference>
<dbReference type="EMBL" id="AENT01000001">
    <property type="protein sequence ID" value="EFR43310.1"/>
    <property type="molecule type" value="Genomic_DNA"/>
</dbReference>
<dbReference type="Pfam" id="PF00005">
    <property type="entry name" value="ABC_tran"/>
    <property type="match status" value="1"/>
</dbReference>
<dbReference type="InterPro" id="IPR003439">
    <property type="entry name" value="ABC_transporter-like_ATP-bd"/>
</dbReference>
<dbReference type="RefSeq" id="WP_007553616.1">
    <property type="nucleotide sequence ID" value="NZ_AENT01000001.1"/>
</dbReference>
<dbReference type="Pfam" id="PF08402">
    <property type="entry name" value="TOBE_2"/>
    <property type="match status" value="1"/>
</dbReference>
<organism evidence="5 6">
    <name type="scientific">Dialister micraerophilus UPII 345-E</name>
    <dbReference type="NCBI Taxonomy" id="910314"/>
    <lineage>
        <taxon>Bacteria</taxon>
        <taxon>Bacillati</taxon>
        <taxon>Bacillota</taxon>
        <taxon>Negativicutes</taxon>
        <taxon>Veillonellales</taxon>
        <taxon>Veillonellaceae</taxon>
        <taxon>Dialister</taxon>
    </lineage>
</organism>
<keyword evidence="2" id="KW-0547">Nucleotide-binding</keyword>
<reference evidence="5 6" key="1">
    <citation type="submission" date="2010-11" db="EMBL/GenBank/DDBJ databases">
        <authorList>
            <person name="Durkin A.S."/>
            <person name="Madupu R."/>
            <person name="Torralba M."/>
            <person name="Gillis M."/>
            <person name="Methe B."/>
            <person name="Sutton G."/>
            <person name="Nelson K.E."/>
        </authorList>
    </citation>
    <scope>NUCLEOTIDE SEQUENCE [LARGE SCALE GENOMIC DNA]</scope>
    <source>
        <strain evidence="5 6">UPII 345-E</strain>
    </source>
</reference>
<gene>
    <name evidence="5" type="ORF">HMPREF9220_1343</name>
</gene>
<dbReference type="PROSITE" id="PS50893">
    <property type="entry name" value="ABC_TRANSPORTER_2"/>
    <property type="match status" value="1"/>
</dbReference>
<dbReference type="GO" id="GO:0140359">
    <property type="term" value="F:ABC-type transporter activity"/>
    <property type="evidence" value="ECO:0007669"/>
    <property type="project" value="UniProtKB-ARBA"/>
</dbReference>
<dbReference type="Gene3D" id="2.40.50.100">
    <property type="match status" value="1"/>
</dbReference>
<evidence type="ECO:0000259" key="4">
    <source>
        <dbReference type="PROSITE" id="PS50893"/>
    </source>
</evidence>
<keyword evidence="3 5" id="KW-0067">ATP-binding</keyword>
<dbReference type="SUPFAM" id="SSF52540">
    <property type="entry name" value="P-loop containing nucleoside triphosphate hydrolases"/>
    <property type="match status" value="1"/>
</dbReference>
<feature type="domain" description="ABC transporter" evidence="4">
    <location>
        <begin position="7"/>
        <end position="243"/>
    </location>
</feature>
<evidence type="ECO:0000313" key="6">
    <source>
        <dbReference type="Proteomes" id="UP000004594"/>
    </source>
</evidence>
<dbReference type="InterPro" id="IPR003593">
    <property type="entry name" value="AAA+_ATPase"/>
</dbReference>
<dbReference type="SMART" id="SM00382">
    <property type="entry name" value="AAA"/>
    <property type="match status" value="1"/>
</dbReference>
<accession>E4L751</accession>
<dbReference type="GO" id="GO:0005524">
    <property type="term" value="F:ATP binding"/>
    <property type="evidence" value="ECO:0007669"/>
    <property type="project" value="UniProtKB-KW"/>
</dbReference>
<dbReference type="InterPro" id="IPR050093">
    <property type="entry name" value="ABC_SmlMolc_Importer"/>
</dbReference>
<dbReference type="InterPro" id="IPR027417">
    <property type="entry name" value="P-loop_NTPase"/>
</dbReference>
<dbReference type="FunFam" id="3.40.50.300:FF:000042">
    <property type="entry name" value="Maltose/maltodextrin ABC transporter, ATP-binding protein"/>
    <property type="match status" value="1"/>
</dbReference>
<dbReference type="SUPFAM" id="SSF50331">
    <property type="entry name" value="MOP-like"/>
    <property type="match status" value="1"/>
</dbReference>
<dbReference type="PANTHER" id="PTHR42781:SF4">
    <property type="entry name" value="SPERMIDINE_PUTRESCINE IMPORT ATP-BINDING PROTEIN POTA"/>
    <property type="match status" value="1"/>
</dbReference>
<dbReference type="GO" id="GO:0016887">
    <property type="term" value="F:ATP hydrolysis activity"/>
    <property type="evidence" value="ECO:0007669"/>
    <property type="project" value="InterPro"/>
</dbReference>
<evidence type="ECO:0000313" key="5">
    <source>
        <dbReference type="EMBL" id="EFR43310.1"/>
    </source>
</evidence>
<name>E4L751_9FIRM</name>
<dbReference type="OrthoDB" id="9802264at2"/>
<proteinExistence type="predicted"/>
<evidence type="ECO:0000256" key="2">
    <source>
        <dbReference type="ARBA" id="ARBA00022741"/>
    </source>
</evidence>
<sequence length="360" mass="40227">MTKQVDIQLKNLTKKYESPDGKGTFLAVDHINVNISAGQFVTLLGPSGCGKTTTLRMVAGFETITDGEILLDGKRINEMTPDKRDSSMVFQSYALFPHYDVFGNVAYGLVNKKMDKKLIKEKVLGMLELVGLKGLEHRFPNQLSGGQQQRVALARALVMEPAMLLFDEPLSNLDAKLRIYMRKEIRKIQQRIGITSIYVTHDQSEAMSLSDMIIIMNKGKIEQCGTPREIYHYPKTKFVADFIGNANFIPAKVEKVCDEELEVDVLGSKFSVHCSADDVKVNDTVDIVIRPEAIELADSGDIEGEVITSTYMGALQEYVVKAGDHELEAEAYNPIGKKIYEVGDKVWLKIHREALHAVNK</sequence>